<reference evidence="11 12" key="1">
    <citation type="submission" date="2021-12" db="EMBL/GenBank/DDBJ databases">
        <title>Discovery of the Pendulisporaceae a myxobacterial family with distinct sporulation behavior and unique specialized metabolism.</title>
        <authorList>
            <person name="Garcia R."/>
            <person name="Popoff A."/>
            <person name="Bader C.D."/>
            <person name="Loehr J."/>
            <person name="Walesch S."/>
            <person name="Walt C."/>
            <person name="Boldt J."/>
            <person name="Bunk B."/>
            <person name="Haeckl F.J.F.P.J."/>
            <person name="Gunesch A.P."/>
            <person name="Birkelbach J."/>
            <person name="Nuebel U."/>
            <person name="Pietschmann T."/>
            <person name="Bach T."/>
            <person name="Mueller R."/>
        </authorList>
    </citation>
    <scope>NUCLEOTIDE SEQUENCE [LARGE SCALE GENOMIC DNA]</scope>
    <source>
        <strain evidence="11 12">MSr12523</strain>
    </source>
</reference>
<evidence type="ECO:0000256" key="4">
    <source>
        <dbReference type="ARBA" id="ARBA00022598"/>
    </source>
</evidence>
<dbReference type="SUPFAM" id="SSF55931">
    <property type="entry name" value="Glutamine synthetase/guanido kinase"/>
    <property type="match status" value="1"/>
</dbReference>
<evidence type="ECO:0000256" key="7">
    <source>
        <dbReference type="ARBA" id="ARBA00022840"/>
    </source>
</evidence>
<comment type="similarity">
    <text evidence="2">Belongs to the carboxylate-amine ligase family. Glutamate--cysteine ligase type 2 subfamily.</text>
</comment>
<proteinExistence type="inferred from homology"/>
<evidence type="ECO:0000256" key="9">
    <source>
        <dbReference type="ARBA" id="ARBA00023157"/>
    </source>
</evidence>
<evidence type="ECO:0000256" key="2">
    <source>
        <dbReference type="ARBA" id="ARBA00010253"/>
    </source>
</evidence>
<dbReference type="PANTHER" id="PTHR34378:SF1">
    <property type="entry name" value="GLUTAMATE--CYSTEINE LIGASE, CHLOROPLASTIC"/>
    <property type="match status" value="1"/>
</dbReference>
<keyword evidence="7 10" id="KW-0067">ATP-binding</keyword>
<evidence type="ECO:0000313" key="11">
    <source>
        <dbReference type="EMBL" id="WXA99471.1"/>
    </source>
</evidence>
<dbReference type="InterPro" id="IPR035434">
    <property type="entry name" value="GCL_bact_plant"/>
</dbReference>
<keyword evidence="8" id="KW-0809">Transit peptide</keyword>
<dbReference type="EMBL" id="CP089982">
    <property type="protein sequence ID" value="WXA99471.1"/>
    <property type="molecule type" value="Genomic_DNA"/>
</dbReference>
<evidence type="ECO:0000256" key="6">
    <source>
        <dbReference type="ARBA" id="ARBA00022741"/>
    </source>
</evidence>
<dbReference type="InterPro" id="IPR014746">
    <property type="entry name" value="Gln_synth/guanido_kin_cat_dom"/>
</dbReference>
<evidence type="ECO:0000313" key="12">
    <source>
        <dbReference type="Proteomes" id="UP001379533"/>
    </source>
</evidence>
<comment type="function">
    <text evidence="10">Catalyzes the synthesis of gamma-glutamylcysteine (gamma-GC).</text>
</comment>
<dbReference type="GO" id="GO:0004357">
    <property type="term" value="F:glutamate-cysteine ligase activity"/>
    <property type="evidence" value="ECO:0007669"/>
    <property type="project" value="UniProtKB-EC"/>
</dbReference>
<dbReference type="EC" id="6.3.2.2" evidence="10"/>
<keyword evidence="9" id="KW-1015">Disulfide bond</keyword>
<comment type="similarity">
    <text evidence="10">Belongs to the glutamate--cysteine ligase type 2 family. EgtA subfamily.</text>
</comment>
<dbReference type="InterPro" id="IPR011556">
    <property type="entry name" value="Glut_cys_lig_pln_type"/>
</dbReference>
<keyword evidence="4 10" id="KW-0436">Ligase</keyword>
<dbReference type="PIRSF" id="PIRSF017901">
    <property type="entry name" value="GCL"/>
    <property type="match status" value="1"/>
</dbReference>
<evidence type="ECO:0000256" key="5">
    <source>
        <dbReference type="ARBA" id="ARBA00022684"/>
    </source>
</evidence>
<evidence type="ECO:0000256" key="3">
    <source>
        <dbReference type="ARBA" id="ARBA00011153"/>
    </source>
</evidence>
<organism evidence="11 12">
    <name type="scientific">Pendulispora brunnea</name>
    <dbReference type="NCBI Taxonomy" id="2905690"/>
    <lineage>
        <taxon>Bacteria</taxon>
        <taxon>Pseudomonadati</taxon>
        <taxon>Myxococcota</taxon>
        <taxon>Myxococcia</taxon>
        <taxon>Myxococcales</taxon>
        <taxon>Sorangiineae</taxon>
        <taxon>Pendulisporaceae</taxon>
        <taxon>Pendulispora</taxon>
    </lineage>
</organism>
<accession>A0ABZ2KT37</accession>
<evidence type="ECO:0000256" key="1">
    <source>
        <dbReference type="ARBA" id="ARBA00005006"/>
    </source>
</evidence>
<comment type="catalytic activity">
    <reaction evidence="10">
        <text>L-cysteine + L-glutamate + ATP = gamma-L-glutamyl-L-cysteine + ADP + phosphate + H(+)</text>
        <dbReference type="Rhea" id="RHEA:13285"/>
        <dbReference type="ChEBI" id="CHEBI:15378"/>
        <dbReference type="ChEBI" id="CHEBI:29985"/>
        <dbReference type="ChEBI" id="CHEBI:30616"/>
        <dbReference type="ChEBI" id="CHEBI:35235"/>
        <dbReference type="ChEBI" id="CHEBI:43474"/>
        <dbReference type="ChEBI" id="CHEBI:58173"/>
        <dbReference type="ChEBI" id="CHEBI:456216"/>
        <dbReference type="EC" id="6.3.2.2"/>
    </reaction>
</comment>
<comment type="subunit">
    <text evidence="3">Homodimer or monomer when oxidized or reduced, respectively.</text>
</comment>
<evidence type="ECO:0000256" key="8">
    <source>
        <dbReference type="ARBA" id="ARBA00022946"/>
    </source>
</evidence>
<name>A0ABZ2KT37_9BACT</name>
<keyword evidence="12" id="KW-1185">Reference proteome</keyword>
<gene>
    <name evidence="11" type="ORF">LZC95_21955</name>
</gene>
<sequence>MATTTDPTLDEPLRSYDDLLSVFRQAEKPFSEFRIGPEMEKPGVCGRTFEPIRYDGDRGVLAVLQYFIDQHGWQADREHEQGPIIALKRGRASITLEPGGQLELSGAAMDDVHQVCAEFRGHMRELKPISDKLEIRWLGVGFHPFARREDLPWVPKDRYKIMREYLPKRGSHALDMMQRTSTVQANYDFSSEEDAMRKMRVALALGPLTTALFSNSPWLEGKPHGGKSYRARVWLDVDNDRAGLVEPLWRPDAGYRHYVEWALDVPMFLVKRNGKIFANTGQTFRSFWQDGFEGLKPTQNDWQTHLNTLFPEVRLKKTIEVRGADAPSSRLACALPALWTGIFYDTKALAEAEALTRDWTYAEVSALRTRIWKEGLQAMFREKPLSEWGLQLISIAEGGLHRRNRKSQSGKDESVHLVPLRELVAQGCTAADKLLEGLDPQAPDLRRQIVERTDLMLAR</sequence>
<comment type="pathway">
    <text evidence="1">Sulfur metabolism; glutathione biosynthesis; glutathione from L-cysteine and L-glutamate: step 1/2.</text>
</comment>
<keyword evidence="6 10" id="KW-0547">Nucleotide-binding</keyword>
<evidence type="ECO:0000256" key="10">
    <source>
        <dbReference type="PIRNR" id="PIRNR017901"/>
    </source>
</evidence>
<dbReference type="RefSeq" id="WP_394850109.1">
    <property type="nucleotide sequence ID" value="NZ_CP089982.1"/>
</dbReference>
<keyword evidence="5" id="KW-0317">Glutathione biosynthesis</keyword>
<dbReference type="InterPro" id="IPR006336">
    <property type="entry name" value="GCS2"/>
</dbReference>
<dbReference type="Proteomes" id="UP001379533">
    <property type="component" value="Chromosome"/>
</dbReference>
<dbReference type="NCBIfam" id="TIGR01436">
    <property type="entry name" value="glu_cys_lig_pln"/>
    <property type="match status" value="1"/>
</dbReference>
<dbReference type="Gene3D" id="3.30.590.20">
    <property type="match status" value="1"/>
</dbReference>
<dbReference type="PANTHER" id="PTHR34378">
    <property type="entry name" value="GLUTAMATE--CYSTEINE LIGASE, CHLOROPLASTIC"/>
    <property type="match status" value="1"/>
</dbReference>
<dbReference type="Pfam" id="PF04107">
    <property type="entry name" value="GCS2"/>
    <property type="match status" value="1"/>
</dbReference>
<protein>
    <recommendedName>
        <fullName evidence="10">Glutamate--cysteine ligase</fullName>
        <ecNumber evidence="10">6.3.2.2</ecNumber>
    </recommendedName>
</protein>